<keyword evidence="8" id="KW-1185">Reference proteome</keyword>
<dbReference type="EMBL" id="ABJB010842986">
    <property type="status" value="NOT_ANNOTATED_CDS"/>
    <property type="molecule type" value="Genomic_DNA"/>
</dbReference>
<sequence>MIDPVGKVDIYPNGGARQPGCDSDIRTISFKHGAWQVYHYNIRVILATLARTMNGRIFLDVKGEEGHVTLNLSLSEEEYKSDDQMTYLTTTREKIRSPVTCSLSFTSSSSHSQTLSVLRVEVFLMNVLKNVSNASSWNLVWPYDTYTAAGYGLIDGAGGTRSLFFGNREASACYGELGCLNMSGFCDSKRRNVNALPASRKTIGTRFLLFTRRNPTVPDTLLWNLDPDSLRDTFFDPERLTKFYIHGFMQVGKFPDYPIVKMKDELFKVGDFNVIAVDWSKTSVFDYVRASANTRIVGLEVASLIEKLR</sequence>
<comment type="subcellular location">
    <subcellularLocation>
        <location evidence="1">Secreted</location>
    </subcellularLocation>
</comment>
<dbReference type="GO" id="GO:0016042">
    <property type="term" value="P:lipid catabolic process"/>
    <property type="evidence" value="ECO:0000318"/>
    <property type="project" value="GO_Central"/>
</dbReference>
<accession>B7PNP9</accession>
<dbReference type="EnsemblMetazoa" id="ISCW005924-RA">
    <property type="protein sequence ID" value="ISCW005924-PA"/>
    <property type="gene ID" value="ISCW005924"/>
</dbReference>
<dbReference type="InterPro" id="IPR013818">
    <property type="entry name" value="Lipase"/>
</dbReference>
<name>B7PNP9_IXOSC</name>
<dbReference type="Gene3D" id="3.40.50.1820">
    <property type="entry name" value="alpha/beta hydrolase"/>
    <property type="match status" value="2"/>
</dbReference>
<evidence type="ECO:0000256" key="2">
    <source>
        <dbReference type="ARBA" id="ARBA00010701"/>
    </source>
</evidence>
<dbReference type="InParanoid" id="B7PNP9"/>
<dbReference type="EMBL" id="ABJB010983190">
    <property type="status" value="NOT_ANNOTATED_CDS"/>
    <property type="molecule type" value="Genomic_DNA"/>
</dbReference>
<dbReference type="EC" id="3.1.1.3" evidence="6"/>
<dbReference type="PRINTS" id="PR00821">
    <property type="entry name" value="TAGLIPASE"/>
</dbReference>
<evidence type="ECO:0000256" key="1">
    <source>
        <dbReference type="ARBA" id="ARBA00004613"/>
    </source>
</evidence>
<dbReference type="PANTHER" id="PTHR11610:SF178">
    <property type="entry name" value="LIPASE MEMBER H-A-LIKE PROTEIN"/>
    <property type="match status" value="1"/>
</dbReference>
<keyword evidence="3" id="KW-0964">Secreted</keyword>
<dbReference type="InterPro" id="IPR029058">
    <property type="entry name" value="AB_hydrolase_fold"/>
</dbReference>
<dbReference type="VEuPathDB" id="VectorBase:ISCI005924"/>
<dbReference type="GO" id="GO:0016298">
    <property type="term" value="F:lipase activity"/>
    <property type="evidence" value="ECO:0000318"/>
    <property type="project" value="GO_Central"/>
</dbReference>
<dbReference type="VEuPathDB" id="VectorBase:ISCP_034871"/>
<feature type="domain" description="Lipase" evidence="5">
    <location>
        <begin position="171"/>
        <end position="308"/>
    </location>
</feature>
<evidence type="ECO:0000313" key="6">
    <source>
        <dbReference type="EMBL" id="EEC08221.1"/>
    </source>
</evidence>
<evidence type="ECO:0000256" key="4">
    <source>
        <dbReference type="RuleBase" id="RU004262"/>
    </source>
</evidence>
<dbReference type="InterPro" id="IPR000734">
    <property type="entry name" value="TAG_lipase"/>
</dbReference>
<dbReference type="PaxDb" id="6945-B7PNP9"/>
<evidence type="ECO:0000313" key="7">
    <source>
        <dbReference type="EnsemblMetazoa" id="ISCW005924-PA"/>
    </source>
</evidence>
<evidence type="ECO:0000313" key="8">
    <source>
        <dbReference type="Proteomes" id="UP000001555"/>
    </source>
</evidence>
<evidence type="ECO:0000259" key="5">
    <source>
        <dbReference type="Pfam" id="PF00151"/>
    </source>
</evidence>
<organism>
    <name type="scientific">Ixodes scapularis</name>
    <name type="common">Black-legged tick</name>
    <name type="synonym">Deer tick</name>
    <dbReference type="NCBI Taxonomy" id="6945"/>
    <lineage>
        <taxon>Eukaryota</taxon>
        <taxon>Metazoa</taxon>
        <taxon>Ecdysozoa</taxon>
        <taxon>Arthropoda</taxon>
        <taxon>Chelicerata</taxon>
        <taxon>Arachnida</taxon>
        <taxon>Acari</taxon>
        <taxon>Parasitiformes</taxon>
        <taxon>Ixodida</taxon>
        <taxon>Ixodoidea</taxon>
        <taxon>Ixodidae</taxon>
        <taxon>Ixodinae</taxon>
        <taxon>Ixodes</taxon>
    </lineage>
</organism>
<dbReference type="Pfam" id="PF00151">
    <property type="entry name" value="Lipase"/>
    <property type="match status" value="1"/>
</dbReference>
<dbReference type="VEuPathDB" id="VectorBase:ISCW005924"/>
<dbReference type="Proteomes" id="UP000001555">
    <property type="component" value="Unassembled WGS sequence"/>
</dbReference>
<proteinExistence type="inferred from homology"/>
<dbReference type="EMBL" id="DS754223">
    <property type="protein sequence ID" value="EEC08221.1"/>
    <property type="molecule type" value="Genomic_DNA"/>
</dbReference>
<dbReference type="OrthoDB" id="199913at2759"/>
<protein>
    <submittedName>
        <fullName evidence="6 7">Triacylglycerol lipase, putative</fullName>
        <ecNumber evidence="6">3.1.1.3</ecNumber>
    </submittedName>
</protein>
<dbReference type="PANTHER" id="PTHR11610">
    <property type="entry name" value="LIPASE"/>
    <property type="match status" value="1"/>
</dbReference>
<dbReference type="GO" id="GO:0005615">
    <property type="term" value="C:extracellular space"/>
    <property type="evidence" value="ECO:0000318"/>
    <property type="project" value="GO_Central"/>
</dbReference>
<dbReference type="STRING" id="6945.B7PNP9"/>
<dbReference type="VEuPathDB" id="VectorBase:ISCP_004662"/>
<dbReference type="SUPFAM" id="SSF53474">
    <property type="entry name" value="alpha/beta-Hydrolases"/>
    <property type="match status" value="1"/>
</dbReference>
<evidence type="ECO:0000256" key="3">
    <source>
        <dbReference type="ARBA" id="ARBA00022525"/>
    </source>
</evidence>
<reference evidence="6 8" key="1">
    <citation type="submission" date="2008-03" db="EMBL/GenBank/DDBJ databases">
        <title>Annotation of Ixodes scapularis.</title>
        <authorList>
            <consortium name="Ixodes scapularis Genome Project Consortium"/>
            <person name="Caler E."/>
            <person name="Hannick L.I."/>
            <person name="Bidwell S."/>
            <person name="Joardar V."/>
            <person name="Thiagarajan M."/>
            <person name="Amedeo P."/>
            <person name="Galinsky K.J."/>
            <person name="Schobel S."/>
            <person name="Inman J."/>
            <person name="Hostetler J."/>
            <person name="Miller J."/>
            <person name="Hammond M."/>
            <person name="Megy K."/>
            <person name="Lawson D."/>
            <person name="Kodira C."/>
            <person name="Sutton G."/>
            <person name="Meyer J."/>
            <person name="Hill C.A."/>
            <person name="Birren B."/>
            <person name="Nene V."/>
            <person name="Collins F."/>
            <person name="Alarcon-Chaidez F."/>
            <person name="Wikel S."/>
            <person name="Strausberg R."/>
        </authorList>
    </citation>
    <scope>NUCLEOTIDE SEQUENCE [LARGE SCALE GENOMIC DNA]</scope>
    <source>
        <strain evidence="8">Wikel</strain>
        <strain evidence="6">Wikel colony</strain>
    </source>
</reference>
<dbReference type="GO" id="GO:0004806">
    <property type="term" value="F:triacylglycerol lipase activity"/>
    <property type="evidence" value="ECO:0007669"/>
    <property type="project" value="UniProtKB-EC"/>
</dbReference>
<dbReference type="EMBL" id="ABJB010425381">
    <property type="status" value="NOT_ANNOTATED_CDS"/>
    <property type="molecule type" value="Genomic_DNA"/>
</dbReference>
<dbReference type="HOGENOM" id="CLU_901029_0_0_1"/>
<gene>
    <name evidence="6" type="ORF">IscW_ISCW005924</name>
</gene>
<dbReference type="AlphaFoldDB" id="B7PNP9"/>
<dbReference type="FunFam" id="3.40.50.1820:FF:000714">
    <property type="entry name" value="Triacylglycerol lipase, putative"/>
    <property type="match status" value="1"/>
</dbReference>
<dbReference type="EMBL" id="ABJB010645029">
    <property type="status" value="NOT_ANNOTATED_CDS"/>
    <property type="molecule type" value="Genomic_DNA"/>
</dbReference>
<keyword evidence="6" id="KW-0378">Hydrolase</keyword>
<comment type="similarity">
    <text evidence="2 4">Belongs to the AB hydrolase superfamily. Lipase family.</text>
</comment>
<dbReference type="EMBL" id="ABJB011034661">
    <property type="status" value="NOT_ANNOTATED_CDS"/>
    <property type="molecule type" value="Genomic_DNA"/>
</dbReference>
<reference evidence="7" key="2">
    <citation type="submission" date="2020-05" db="UniProtKB">
        <authorList>
            <consortium name="EnsemblMetazoa"/>
        </authorList>
    </citation>
    <scope>IDENTIFICATION</scope>
    <source>
        <strain evidence="7">wikel</strain>
    </source>
</reference>